<dbReference type="Proteomes" id="UP000663882">
    <property type="component" value="Unassembled WGS sequence"/>
</dbReference>
<dbReference type="AlphaFoldDB" id="A0A815GJN9"/>
<feature type="signal peptide" evidence="1">
    <location>
        <begin position="1"/>
        <end position="22"/>
    </location>
</feature>
<comment type="caution">
    <text evidence="3">The sequence shown here is derived from an EMBL/GenBank/DDBJ whole genome shotgun (WGS) entry which is preliminary data.</text>
</comment>
<accession>A0A815GJN9</accession>
<feature type="chain" id="PRO_5036227550" evidence="1">
    <location>
        <begin position="23"/>
        <end position="91"/>
    </location>
</feature>
<feature type="non-terminal residue" evidence="3">
    <location>
        <position position="1"/>
    </location>
</feature>
<evidence type="ECO:0000313" key="4">
    <source>
        <dbReference type="Proteomes" id="UP000663889"/>
    </source>
</evidence>
<dbReference type="EMBL" id="CAJNOO010002556">
    <property type="protein sequence ID" value="CAF1278476.1"/>
    <property type="molecule type" value="Genomic_DNA"/>
</dbReference>
<dbReference type="Proteomes" id="UP000663889">
    <property type="component" value="Unassembled WGS sequence"/>
</dbReference>
<keyword evidence="1" id="KW-0732">Signal</keyword>
<name>A0A815GJN9_9BILA</name>
<dbReference type="EMBL" id="CAJNOU010002657">
    <property type="protein sequence ID" value="CAF1339149.1"/>
    <property type="molecule type" value="Genomic_DNA"/>
</dbReference>
<sequence length="91" mass="9512">MHSGCFLCVILAFSTVFFLVNCIDVQSEIQCDPSAGGPCSEKPYCWCASLITGGGICTIGIRCAAAISCDANNPCQEMNSTCVFDNRCGAG</sequence>
<evidence type="ECO:0000313" key="3">
    <source>
        <dbReference type="EMBL" id="CAF1339149.1"/>
    </source>
</evidence>
<organism evidence="3 4">
    <name type="scientific">Rotaria sordida</name>
    <dbReference type="NCBI Taxonomy" id="392033"/>
    <lineage>
        <taxon>Eukaryota</taxon>
        <taxon>Metazoa</taxon>
        <taxon>Spiralia</taxon>
        <taxon>Gnathifera</taxon>
        <taxon>Rotifera</taxon>
        <taxon>Eurotatoria</taxon>
        <taxon>Bdelloidea</taxon>
        <taxon>Philodinida</taxon>
        <taxon>Philodinidae</taxon>
        <taxon>Rotaria</taxon>
    </lineage>
</organism>
<evidence type="ECO:0000256" key="1">
    <source>
        <dbReference type="SAM" id="SignalP"/>
    </source>
</evidence>
<evidence type="ECO:0000313" key="2">
    <source>
        <dbReference type="EMBL" id="CAF1278476.1"/>
    </source>
</evidence>
<protein>
    <submittedName>
        <fullName evidence="3">Uncharacterized protein</fullName>
    </submittedName>
</protein>
<proteinExistence type="predicted"/>
<gene>
    <name evidence="2" type="ORF">RFH988_LOCUS28568</name>
    <name evidence="3" type="ORF">SEV965_LOCUS28250</name>
</gene>
<reference evidence="3" key="1">
    <citation type="submission" date="2021-02" db="EMBL/GenBank/DDBJ databases">
        <authorList>
            <person name="Nowell W R."/>
        </authorList>
    </citation>
    <scope>NUCLEOTIDE SEQUENCE</scope>
</reference>